<feature type="domain" description="Glycosyltransferase 2-like" evidence="2">
    <location>
        <begin position="17"/>
        <end position="123"/>
    </location>
</feature>
<evidence type="ECO:0000313" key="5">
    <source>
        <dbReference type="Proteomes" id="UP000297496"/>
    </source>
</evidence>
<comment type="caution">
    <text evidence="4">The sequence shown here is derived from an EMBL/GenBank/DDBJ whole genome shotgun (WGS) entry which is preliminary data.</text>
</comment>
<dbReference type="OrthoDB" id="5116476at2"/>
<feature type="region of interest" description="Disordered" evidence="1">
    <location>
        <begin position="238"/>
        <end position="259"/>
    </location>
</feature>
<feature type="domain" description="Spore protein YkvP/CgeB glycosyl transferase-like" evidence="3">
    <location>
        <begin position="551"/>
        <end position="664"/>
    </location>
</feature>
<dbReference type="InterPro" id="IPR001173">
    <property type="entry name" value="Glyco_trans_2-like"/>
</dbReference>
<dbReference type="SUPFAM" id="SSF53448">
    <property type="entry name" value="Nucleotide-diphospho-sugar transferases"/>
    <property type="match status" value="1"/>
</dbReference>
<dbReference type="Pfam" id="PF00535">
    <property type="entry name" value="Glycos_transf_2"/>
    <property type="match status" value="1"/>
</dbReference>
<protein>
    <submittedName>
        <fullName evidence="4">Glycosyltransferase</fullName>
    </submittedName>
</protein>
<dbReference type="AlphaFoldDB" id="A0A4Z1CJ90"/>
<keyword evidence="5" id="KW-1185">Reference proteome</keyword>
<evidence type="ECO:0000259" key="3">
    <source>
        <dbReference type="Pfam" id="PF13524"/>
    </source>
</evidence>
<dbReference type="Pfam" id="PF13524">
    <property type="entry name" value="Glyco_trans_1_2"/>
    <property type="match status" value="1"/>
</dbReference>
<dbReference type="Gene3D" id="3.90.550.10">
    <property type="entry name" value="Spore Coat Polysaccharide Biosynthesis Protein SpsA, Chain A"/>
    <property type="match status" value="1"/>
</dbReference>
<dbReference type="SUPFAM" id="SSF53756">
    <property type="entry name" value="UDP-Glycosyltransferase/glycogen phosphorylase"/>
    <property type="match status" value="1"/>
</dbReference>
<name>A0A4Z1CJ90_9ACTN</name>
<organism evidence="4 5">
    <name type="scientific">Nocardioides eburneiflavus</name>
    <dbReference type="NCBI Taxonomy" id="2518372"/>
    <lineage>
        <taxon>Bacteria</taxon>
        <taxon>Bacillati</taxon>
        <taxon>Actinomycetota</taxon>
        <taxon>Actinomycetes</taxon>
        <taxon>Propionibacteriales</taxon>
        <taxon>Nocardioidaceae</taxon>
        <taxon>Nocardioides</taxon>
    </lineage>
</organism>
<dbReference type="EMBL" id="SRRO01000001">
    <property type="protein sequence ID" value="TGN63763.1"/>
    <property type="molecule type" value="Genomic_DNA"/>
</dbReference>
<proteinExistence type="predicted"/>
<gene>
    <name evidence="4" type="ORF">EXE59_07200</name>
</gene>
<dbReference type="GO" id="GO:0016740">
    <property type="term" value="F:transferase activity"/>
    <property type="evidence" value="ECO:0007669"/>
    <property type="project" value="UniProtKB-KW"/>
</dbReference>
<dbReference type="PANTHER" id="PTHR43685:SF3">
    <property type="entry name" value="SLR2126 PROTEIN"/>
    <property type="match status" value="1"/>
</dbReference>
<dbReference type="InterPro" id="IPR029044">
    <property type="entry name" value="Nucleotide-diphossugar_trans"/>
</dbReference>
<dbReference type="CDD" id="cd03801">
    <property type="entry name" value="GT4_PimA-like"/>
    <property type="match status" value="1"/>
</dbReference>
<dbReference type="CDD" id="cd00761">
    <property type="entry name" value="Glyco_tranf_GTA_type"/>
    <property type="match status" value="1"/>
</dbReference>
<keyword evidence="4" id="KW-0808">Transferase</keyword>
<dbReference type="Proteomes" id="UP000297496">
    <property type="component" value="Unassembled WGS sequence"/>
</dbReference>
<dbReference type="PANTHER" id="PTHR43685">
    <property type="entry name" value="GLYCOSYLTRANSFERASE"/>
    <property type="match status" value="1"/>
</dbReference>
<reference evidence="4 5" key="1">
    <citation type="submission" date="2019-04" db="EMBL/GenBank/DDBJ databases">
        <title>Three New Species of Nocardioides, Nocardioides euryhalodurans sp. nov., Nocardioides seonyuensis sp. nov. and Nocardioides eburneoflavus sp. nov. Isolated from Soil.</title>
        <authorList>
            <person name="Roh S.G."/>
            <person name="Lee C."/>
            <person name="Kim M.-K."/>
            <person name="Kim S.B."/>
        </authorList>
    </citation>
    <scope>NUCLEOTIDE SEQUENCE [LARGE SCALE GENOMIC DNA]</scope>
    <source>
        <strain evidence="4 5">MMS17-SY213</strain>
    </source>
</reference>
<dbReference type="InterPro" id="IPR050834">
    <property type="entry name" value="Glycosyltransf_2"/>
</dbReference>
<dbReference type="InterPro" id="IPR055259">
    <property type="entry name" value="YkvP/CgeB_Glyco_trans-like"/>
</dbReference>
<dbReference type="Gene3D" id="3.40.50.2000">
    <property type="entry name" value="Glycogen Phosphorylase B"/>
    <property type="match status" value="1"/>
</dbReference>
<evidence type="ECO:0000313" key="4">
    <source>
        <dbReference type="EMBL" id="TGN63763.1"/>
    </source>
</evidence>
<accession>A0A4Z1CJ90</accession>
<sequence length="689" mass="75534">MNTHATYDRRVPDPALSVVVPTRGGATRLPVLLDALAAQRVGEPWELLVVLDGDVDGSRVVVEAYTERLPIRILERDGGDGVSAALAAGYAAARGEIVLRCDDDLTPVPGFLAGHLARHRSRPAGAPPLGVVSLTRDVFRDTPYATAYGRPANERLIAQAYARQPEERWRHWAACNSVPREAYEAVGGFDPTMTYREDSELGLRLARFGVEIVIDPELEIEHRGPAADAESRVARAFTSGSSEQALDHRHPGAVDDLRSDGRSPWDRAVFLLAGRMTSHAVARDWGRRLDRLLPRIPRAARGKAVALAVEAAAAAGRRCGTTAWVRDGADQLITLNVIYDMTLAQHESEYAEGIRPTRLPYGMERLETHKISLIESPRYPPTKVTTVIEHRTGVRLQPLRAWHAAQRADATVAVWEHWAELPALLRRVPGPYRAKPLFTLVCWAAEDLRSGDARSRARARRVIEASDLILFLSSNQREVFLANGARPEQLVCLPFGVATDFFSGDVGSHRDIEFLAVGVDRGRDYPTLIRAVEGTDLKVKLLTTPARAQTLALPSNIEPGGVLPPDAYRDLLRRTQVVIVPTHDYAYPTGQTVALNAAASGCAVIVSDTAAMADYFSAETTALMPAVGDAGGLRSAMVRLRDDSRLRLAMAARGQQHVRQGHHSYVMWDQAADRFRSVLTTQHLTHPKA</sequence>
<feature type="compositionally biased region" description="Basic and acidic residues" evidence="1">
    <location>
        <begin position="245"/>
        <end position="259"/>
    </location>
</feature>
<evidence type="ECO:0000256" key="1">
    <source>
        <dbReference type="SAM" id="MobiDB-lite"/>
    </source>
</evidence>
<evidence type="ECO:0000259" key="2">
    <source>
        <dbReference type="Pfam" id="PF00535"/>
    </source>
</evidence>